<accession>A0A4R9LTP6</accession>
<evidence type="ECO:0008006" key="7">
    <source>
        <dbReference type="Google" id="ProtNLM"/>
    </source>
</evidence>
<evidence type="ECO:0000256" key="2">
    <source>
        <dbReference type="ARBA" id="ARBA00022525"/>
    </source>
</evidence>
<proteinExistence type="predicted"/>
<dbReference type="Pfam" id="PF18884">
    <property type="entry name" value="TSP3_bac"/>
    <property type="match status" value="2"/>
</dbReference>
<gene>
    <name evidence="5" type="ORF">EHS15_18185</name>
</gene>
<dbReference type="SUPFAM" id="SSF75011">
    <property type="entry name" value="3-carboxy-cis,cis-mucoante lactonizing enzyme"/>
    <property type="match status" value="1"/>
</dbReference>
<reference evidence="5" key="1">
    <citation type="journal article" date="2019" name="PLoS Negl. Trop. Dis.">
        <title>Revisiting the worldwide diversity of Leptospira species in the environment.</title>
        <authorList>
            <person name="Vincent A.T."/>
            <person name="Schiettekatte O."/>
            <person name="Bourhy P."/>
            <person name="Veyrier F.J."/>
            <person name="Picardeau M."/>
        </authorList>
    </citation>
    <scope>NUCLEOTIDE SEQUENCE [LARGE SCALE GENOMIC DNA]</scope>
    <source>
        <strain evidence="5">201300427</strain>
    </source>
</reference>
<dbReference type="EMBL" id="RQHW01000079">
    <property type="protein sequence ID" value="TGN17105.1"/>
    <property type="molecule type" value="Genomic_DNA"/>
</dbReference>
<dbReference type="Gene3D" id="2.60.40.10">
    <property type="entry name" value="Immunoglobulins"/>
    <property type="match status" value="1"/>
</dbReference>
<dbReference type="RefSeq" id="WP_135762012.1">
    <property type="nucleotide sequence ID" value="NZ_RQHW01000079.1"/>
</dbReference>
<protein>
    <recommendedName>
        <fullName evidence="7">Fibronectin type-III domain-containing protein</fullName>
    </recommendedName>
</protein>
<evidence type="ECO:0000256" key="4">
    <source>
        <dbReference type="ARBA" id="ARBA00022837"/>
    </source>
</evidence>
<dbReference type="Proteomes" id="UP000298058">
    <property type="component" value="Unassembled WGS sequence"/>
</dbReference>
<dbReference type="InterPro" id="IPR013783">
    <property type="entry name" value="Ig-like_fold"/>
</dbReference>
<keyword evidence="3" id="KW-0732">Signal</keyword>
<evidence type="ECO:0000313" key="5">
    <source>
        <dbReference type="EMBL" id="TGN17105.1"/>
    </source>
</evidence>
<dbReference type="Gene3D" id="2.130.10.10">
    <property type="entry name" value="YVTN repeat-like/Quinoprotein amine dehydrogenase"/>
    <property type="match status" value="1"/>
</dbReference>
<dbReference type="InterPro" id="IPR059100">
    <property type="entry name" value="TSP3_bac"/>
</dbReference>
<keyword evidence="4" id="KW-0106">Calcium</keyword>
<dbReference type="InterPro" id="IPR019405">
    <property type="entry name" value="Lactonase_7-beta_prop"/>
</dbReference>
<comment type="subcellular location">
    <subcellularLocation>
        <location evidence="1">Secreted</location>
    </subcellularLocation>
</comment>
<comment type="caution">
    <text evidence="5">The sequence shown here is derived from an EMBL/GenBank/DDBJ whole genome shotgun (WGS) entry which is preliminary data.</text>
</comment>
<evidence type="ECO:0000256" key="3">
    <source>
        <dbReference type="ARBA" id="ARBA00022729"/>
    </source>
</evidence>
<evidence type="ECO:0000313" key="6">
    <source>
        <dbReference type="Proteomes" id="UP000298058"/>
    </source>
</evidence>
<name>A0A4R9LTP6_9LEPT</name>
<dbReference type="InterPro" id="IPR015943">
    <property type="entry name" value="WD40/YVTN_repeat-like_dom_sf"/>
</dbReference>
<dbReference type="Pfam" id="PF10282">
    <property type="entry name" value="Lactonase"/>
    <property type="match status" value="1"/>
</dbReference>
<keyword evidence="2" id="KW-0964">Secreted</keyword>
<evidence type="ECO:0000256" key="1">
    <source>
        <dbReference type="ARBA" id="ARBA00004613"/>
    </source>
</evidence>
<organism evidence="5 6">
    <name type="scientific">Leptospira idonii</name>
    <dbReference type="NCBI Taxonomy" id="1193500"/>
    <lineage>
        <taxon>Bacteria</taxon>
        <taxon>Pseudomonadati</taxon>
        <taxon>Spirochaetota</taxon>
        <taxon>Spirochaetia</taxon>
        <taxon>Leptospirales</taxon>
        <taxon>Leptospiraceae</taxon>
        <taxon>Leptospira</taxon>
    </lineage>
</organism>
<sequence>MNANLRNLLLTLIFFCISCNKVNSGASSLLLALGGASFFQTIDSREIIIPPSEVSIKAPELVLPGGMNPKYFGVEKLNEPPPPRLNAHYIPISAVYEIGALDSAFQSVKTEADLEKLRIPEGESAKISFSYDKSKLADLGLAEDFAVFYQDALSGHWKKLNYVSVDKTTKTVTALTNHFTPFVLTSVYSNVGNLPAAPSCILSEYPDQIQSPSFTGGYRPRFYSVKGGHRFYADRDYVILDDQNFASLGFENALGISTCEGSSDCGVSSLHSLSNQNQYLEFEMNVDFDIFVMYDTRGGSGSLDERKYDTSQDPNWLRSNFTLLKDIEGLPVFLRTTSSADYYSIYYKTVKQNEKISLGGNRFEVTDPNIQSNYWVVVKPAGFTGNRSSRFLCTRDSVREFPGTISKFTGIPGKDQVTLSWSQPVEKSFAKVLLRKSTLSSPSDPLSGIDLDGVEISRNVYIDKNLLSDANYYYTLFALDSENNVIDSKSILVRTGADTDNDGVSDDAEIDITFGNGNTSKLLVDTDGDGISDGEEIAAGTDPTLGDSQKPVISQFLLQSLQLTSFPIIEFKVQSTDNVQVKKWSVTESSDPPSSFDSRWSSKEVISFTGTEKKLYRLYAWVMDAAGNVSSAVPPIEAEIEGFAYSKYFYLTKGNGIETLEYSLSSFGFDSIGYLDLGETILDTTVNDAGSRLIVSLANSFRVYSIDANTGVLAEIARKPHTYSYSKIKLSGSGGQLFAQTGNYIHKYTLDGNDSLVYIGSIFGTSAGGVASGYTLEGDRYRWSDSNPRFWGDLSPIPRNVLFDFDITYSGDAVFYPVIEKYLPPPTKQFDEICTRGIPPICNNADTFTWIQSFETGGYLLKINSAKNADYGSSLAQLLLGDDGDIINIAISRTNPNLLFALTANNKLKVFSVETNISATYQSASVTLPNGSSGFDLDPKGKYLFVSNFSNQTVSRYDITENGSISFKDTISTSFPPKKILFSPKGEQLFVFSDSHIQTFLMNSISGSISELALVEIGSGVIKTNALTRSDLNLPPILQTSHQNYLMSSFVENGDLVQEKLWEGYGHLGASTSNWGGFLITLYDYPEFNGQIRYLQDPDAERCNANVSQYRYTFDILSKPPTSNLTRSKIQHRNLIGNGSSIDPSLTGWFKFKPDKPGKYMLTSSWTDHQGNCGTDPQTGTKTLTLQTGTLKTASGYSLIGDPLPPLRYPGASRSITFRKDEVSGRYRYVLFGDGVFTRKCTWPGVCDLMTGPLTTTCRKLGAGFDSYEALATHCSSILVKKPFFETTFRWSRGPYYKYTDSWYE</sequence>
<dbReference type="OrthoDB" id="310540at2"/>
<keyword evidence="6" id="KW-1185">Reference proteome</keyword>